<dbReference type="HOGENOM" id="CLU_1985893_0_0_1"/>
<gene>
    <name evidence="1" type="ORF">GSPATT00031609001</name>
</gene>
<evidence type="ECO:0000313" key="2">
    <source>
        <dbReference type="Proteomes" id="UP000000600"/>
    </source>
</evidence>
<dbReference type="InParanoid" id="A0BS61"/>
<dbReference type="Proteomes" id="UP000000600">
    <property type="component" value="Unassembled WGS sequence"/>
</dbReference>
<evidence type="ECO:0000313" key="1">
    <source>
        <dbReference type="EMBL" id="CAK61378.1"/>
    </source>
</evidence>
<dbReference type="RefSeq" id="XP_001428776.1">
    <property type="nucleotide sequence ID" value="XM_001428739.1"/>
</dbReference>
<dbReference type="KEGG" id="ptm:GSPATT00031609001"/>
<name>A0BS61_PARTE</name>
<dbReference type="AlphaFoldDB" id="A0BS61"/>
<protein>
    <submittedName>
        <fullName evidence="1">Uncharacterized protein</fullName>
    </submittedName>
</protein>
<sequence>MSKLKFSTQKLVTEGVRFFKGNIKISDDGIYIHLNQLMLIIIKELTNIQGQGQPNNQQSHLYEFQQESGHQNSYNQEEQQLQINEIEYFETYSQLFSKQQQYQLISINETFSSSLIELIKYPRATL</sequence>
<keyword evidence="2" id="KW-1185">Reference proteome</keyword>
<organism evidence="1 2">
    <name type="scientific">Paramecium tetraurelia</name>
    <dbReference type="NCBI Taxonomy" id="5888"/>
    <lineage>
        <taxon>Eukaryota</taxon>
        <taxon>Sar</taxon>
        <taxon>Alveolata</taxon>
        <taxon>Ciliophora</taxon>
        <taxon>Intramacronucleata</taxon>
        <taxon>Oligohymenophorea</taxon>
        <taxon>Peniculida</taxon>
        <taxon>Parameciidae</taxon>
        <taxon>Paramecium</taxon>
    </lineage>
</organism>
<reference evidence="1 2" key="1">
    <citation type="journal article" date="2006" name="Nature">
        <title>Global trends of whole-genome duplications revealed by the ciliate Paramecium tetraurelia.</title>
        <authorList>
            <consortium name="Genoscope"/>
            <person name="Aury J.-M."/>
            <person name="Jaillon O."/>
            <person name="Duret L."/>
            <person name="Noel B."/>
            <person name="Jubin C."/>
            <person name="Porcel B.M."/>
            <person name="Segurens B."/>
            <person name="Daubin V."/>
            <person name="Anthouard V."/>
            <person name="Aiach N."/>
            <person name="Arnaiz O."/>
            <person name="Billaut A."/>
            <person name="Beisson J."/>
            <person name="Blanc I."/>
            <person name="Bouhouche K."/>
            <person name="Camara F."/>
            <person name="Duharcourt S."/>
            <person name="Guigo R."/>
            <person name="Gogendeau D."/>
            <person name="Katinka M."/>
            <person name="Keller A.-M."/>
            <person name="Kissmehl R."/>
            <person name="Klotz C."/>
            <person name="Koll F."/>
            <person name="Le Moue A."/>
            <person name="Lepere C."/>
            <person name="Malinsky S."/>
            <person name="Nowacki M."/>
            <person name="Nowak J.K."/>
            <person name="Plattner H."/>
            <person name="Poulain J."/>
            <person name="Ruiz F."/>
            <person name="Serrano V."/>
            <person name="Zagulski M."/>
            <person name="Dessen P."/>
            <person name="Betermier M."/>
            <person name="Weissenbach J."/>
            <person name="Scarpelli C."/>
            <person name="Schachter V."/>
            <person name="Sperling L."/>
            <person name="Meyer E."/>
            <person name="Cohen J."/>
            <person name="Wincker P."/>
        </authorList>
    </citation>
    <scope>NUCLEOTIDE SEQUENCE [LARGE SCALE GENOMIC DNA]</scope>
    <source>
        <strain evidence="1 2">Stock d4-2</strain>
    </source>
</reference>
<dbReference type="GeneID" id="5014560"/>
<accession>A0BS61</accession>
<proteinExistence type="predicted"/>
<dbReference type="EMBL" id="CT868013">
    <property type="protein sequence ID" value="CAK61378.1"/>
    <property type="molecule type" value="Genomic_DNA"/>
</dbReference>